<gene>
    <name evidence="2" type="ORF">NCTC9645_03645</name>
</gene>
<evidence type="ECO:0000313" key="2">
    <source>
        <dbReference type="EMBL" id="SQC23602.1"/>
    </source>
</evidence>
<feature type="region of interest" description="Disordered" evidence="1">
    <location>
        <begin position="1"/>
        <end position="31"/>
    </location>
</feature>
<keyword evidence="2" id="KW-0378">Hydrolase</keyword>
<protein>
    <submittedName>
        <fullName evidence="2">Putative amidohydrolase</fullName>
    </submittedName>
</protein>
<evidence type="ECO:0000313" key="3">
    <source>
        <dbReference type="Proteomes" id="UP000250675"/>
    </source>
</evidence>
<dbReference type="GO" id="GO:0016787">
    <property type="term" value="F:hydrolase activity"/>
    <property type="evidence" value="ECO:0007669"/>
    <property type="project" value="UniProtKB-KW"/>
</dbReference>
<name>A0A2X3D0R6_KLEPN</name>
<dbReference type="AlphaFoldDB" id="A0A2X3D0R6"/>
<dbReference type="Gene3D" id="3.30.70.360">
    <property type="match status" value="1"/>
</dbReference>
<proteinExistence type="predicted"/>
<dbReference type="InterPro" id="IPR036264">
    <property type="entry name" value="Bact_exopeptidase_dim_dom"/>
</dbReference>
<evidence type="ECO:0000256" key="1">
    <source>
        <dbReference type="SAM" id="MobiDB-lite"/>
    </source>
</evidence>
<dbReference type="EMBL" id="UASO01000004">
    <property type="protein sequence ID" value="SQC23602.1"/>
    <property type="molecule type" value="Genomic_DNA"/>
</dbReference>
<accession>A0A2X3D0R6</accession>
<organism evidence="2 3">
    <name type="scientific">Klebsiella pneumoniae</name>
    <dbReference type="NCBI Taxonomy" id="573"/>
    <lineage>
        <taxon>Bacteria</taxon>
        <taxon>Pseudomonadati</taxon>
        <taxon>Pseudomonadota</taxon>
        <taxon>Gammaproteobacteria</taxon>
        <taxon>Enterobacterales</taxon>
        <taxon>Enterobacteriaceae</taxon>
        <taxon>Klebsiella/Raoultella group</taxon>
        <taxon>Klebsiella</taxon>
        <taxon>Klebsiella pneumoniae complex</taxon>
    </lineage>
</organism>
<dbReference type="Proteomes" id="UP000250675">
    <property type="component" value="Unassembled WGS sequence"/>
</dbReference>
<dbReference type="SUPFAM" id="SSF55031">
    <property type="entry name" value="Bacterial exopeptidase dimerisation domain"/>
    <property type="match status" value="1"/>
</dbReference>
<sequence>MQEVVAIAGPQRRGTRHRRQRAGGPNSRNVVPGEVSFSIDMRNLSDALVDEMDRQLRAFIRRLSGRAVCRWS</sequence>
<reference evidence="2 3" key="1">
    <citation type="submission" date="2018-06" db="EMBL/GenBank/DDBJ databases">
        <authorList>
            <consortium name="Pathogen Informatics"/>
            <person name="Doyle S."/>
        </authorList>
    </citation>
    <scope>NUCLEOTIDE SEQUENCE [LARGE SCALE GENOMIC DNA]</scope>
    <source>
        <strain evidence="2 3">NCTC9645</strain>
    </source>
</reference>